<feature type="non-terminal residue" evidence="2">
    <location>
        <position position="1"/>
    </location>
</feature>
<evidence type="ECO:0000256" key="1">
    <source>
        <dbReference type="SAM" id="Phobius"/>
    </source>
</evidence>
<organism evidence="2 3">
    <name type="scientific">Hamiltosporidium magnivora</name>
    <dbReference type="NCBI Taxonomy" id="148818"/>
    <lineage>
        <taxon>Eukaryota</taxon>
        <taxon>Fungi</taxon>
        <taxon>Fungi incertae sedis</taxon>
        <taxon>Microsporidia</taxon>
        <taxon>Dubosqiidae</taxon>
        <taxon>Hamiltosporidium</taxon>
    </lineage>
</organism>
<dbReference type="Proteomes" id="UP000291404">
    <property type="component" value="Unassembled WGS sequence"/>
</dbReference>
<name>A0A4Q9L6N6_9MICR</name>
<comment type="caution">
    <text evidence="2">The sequence shown here is derived from an EMBL/GenBank/DDBJ whole genome shotgun (WGS) entry which is preliminary data.</text>
</comment>
<gene>
    <name evidence="2" type="ORF">CWI36_0949p0010</name>
</gene>
<reference evidence="2 3" key="1">
    <citation type="submission" date="2017-12" db="EMBL/GenBank/DDBJ databases">
        <authorList>
            <person name="Pombert J.-F."/>
            <person name="Haag K.L."/>
            <person name="Ebert D."/>
        </authorList>
    </citation>
    <scope>NUCLEOTIDE SEQUENCE [LARGE SCALE GENOMIC DNA]</scope>
    <source>
        <strain evidence="2">BE-OM-2</strain>
    </source>
</reference>
<evidence type="ECO:0000313" key="3">
    <source>
        <dbReference type="Proteomes" id="UP000291404"/>
    </source>
</evidence>
<evidence type="ECO:0000313" key="2">
    <source>
        <dbReference type="EMBL" id="TBU03293.1"/>
    </source>
</evidence>
<dbReference type="EMBL" id="PITI01000949">
    <property type="protein sequence ID" value="TBU03293.1"/>
    <property type="molecule type" value="Genomic_DNA"/>
</dbReference>
<keyword evidence="1" id="KW-1133">Transmembrane helix</keyword>
<sequence length="69" mass="7409">EIGMVQRFGPLAAISGLGVTVLECIGLDGEGMALSKHTFVFVFVFASLGSIEMLFMMVNGVYELGYICK</sequence>
<keyword evidence="1" id="KW-0472">Membrane</keyword>
<proteinExistence type="predicted"/>
<feature type="transmembrane region" description="Helical" evidence="1">
    <location>
        <begin position="39"/>
        <end position="62"/>
    </location>
</feature>
<dbReference type="AlphaFoldDB" id="A0A4Q9L6N6"/>
<keyword evidence="1" id="KW-0812">Transmembrane</keyword>
<dbReference type="VEuPathDB" id="MicrosporidiaDB:CWI36_0949p0010"/>
<keyword evidence="3" id="KW-1185">Reference proteome</keyword>
<accession>A0A4Q9L6N6</accession>
<protein>
    <submittedName>
        <fullName evidence="2">Uncharacterized protein</fullName>
    </submittedName>
</protein>